<feature type="region of interest" description="Disordered" evidence="2">
    <location>
        <begin position="166"/>
        <end position="201"/>
    </location>
</feature>
<dbReference type="Pfam" id="PF15305">
    <property type="entry name" value="IFT43"/>
    <property type="match status" value="1"/>
</dbReference>
<evidence type="ECO:0000313" key="3">
    <source>
        <dbReference type="EMBL" id="PRP88905.1"/>
    </source>
</evidence>
<keyword evidence="4" id="KW-1185">Reference proteome</keyword>
<reference evidence="3 4" key="1">
    <citation type="journal article" date="2018" name="Genome Biol. Evol.">
        <title>Multiple Roots of Fruiting Body Formation in Amoebozoa.</title>
        <authorList>
            <person name="Hillmann F."/>
            <person name="Forbes G."/>
            <person name="Novohradska S."/>
            <person name="Ferling I."/>
            <person name="Riege K."/>
            <person name="Groth M."/>
            <person name="Westermann M."/>
            <person name="Marz M."/>
            <person name="Spaller T."/>
            <person name="Winckler T."/>
            <person name="Schaap P."/>
            <person name="Glockner G."/>
        </authorList>
    </citation>
    <scope>NUCLEOTIDE SEQUENCE [LARGE SCALE GENOMIC DNA]</scope>
    <source>
        <strain evidence="3 4">Jena</strain>
    </source>
</reference>
<dbReference type="PANTHER" id="PTHR33724:SF1">
    <property type="entry name" value="INTRAFLAGELLAR TRANSPORT PROTEIN 43 HOMOLOG"/>
    <property type="match status" value="1"/>
</dbReference>
<dbReference type="InParanoid" id="A0A2P6NY79"/>
<dbReference type="GO" id="GO:0030991">
    <property type="term" value="C:intraciliary transport particle A"/>
    <property type="evidence" value="ECO:0007669"/>
    <property type="project" value="InterPro"/>
</dbReference>
<dbReference type="OrthoDB" id="206950at2759"/>
<evidence type="ECO:0000256" key="1">
    <source>
        <dbReference type="ARBA" id="ARBA00022794"/>
    </source>
</evidence>
<name>A0A2P6NY79_9EUKA</name>
<evidence type="ECO:0000256" key="2">
    <source>
        <dbReference type="SAM" id="MobiDB-lite"/>
    </source>
</evidence>
<accession>A0A2P6NY79</accession>
<dbReference type="PANTHER" id="PTHR33724">
    <property type="entry name" value="INTRAFLAGELLAR TRANSPORT PROTEIN 43 HOMOLOG"/>
    <property type="match status" value="1"/>
</dbReference>
<feature type="compositionally biased region" description="Acidic residues" evidence="2">
    <location>
        <begin position="68"/>
        <end position="78"/>
    </location>
</feature>
<dbReference type="EMBL" id="MDYQ01000007">
    <property type="protein sequence ID" value="PRP88905.1"/>
    <property type="molecule type" value="Genomic_DNA"/>
</dbReference>
<feature type="region of interest" description="Disordered" evidence="2">
    <location>
        <begin position="1"/>
        <end position="84"/>
    </location>
</feature>
<sequence>MSMLADVDASEVEGASRIRNKAAPVKKAVEENEPSPSDKAPEKKSGWGTDANGKAGNAEETSRSDEAYTFDEPGEDDEVAPKKDDVDIELSTQIAAPPKNIGLKVQTIRELQTAAKSTLPSTKENGVDVTLLSKVLSSQEEVMEPDEPWEFNTLFVKVTSELQLEFEHEEELKKRRAGGESEEDAEEGTAPAKPAPGSFKS</sequence>
<evidence type="ECO:0000313" key="4">
    <source>
        <dbReference type="Proteomes" id="UP000241769"/>
    </source>
</evidence>
<dbReference type="GO" id="GO:0005929">
    <property type="term" value="C:cilium"/>
    <property type="evidence" value="ECO:0007669"/>
    <property type="project" value="TreeGrafter"/>
</dbReference>
<organism evidence="3 4">
    <name type="scientific">Planoprotostelium fungivorum</name>
    <dbReference type="NCBI Taxonomy" id="1890364"/>
    <lineage>
        <taxon>Eukaryota</taxon>
        <taxon>Amoebozoa</taxon>
        <taxon>Evosea</taxon>
        <taxon>Variosea</taxon>
        <taxon>Cavosteliida</taxon>
        <taxon>Cavosteliaceae</taxon>
        <taxon>Planoprotostelium</taxon>
    </lineage>
</organism>
<protein>
    <recommendedName>
        <fullName evidence="5">Intraflagellar transport protein 43</fullName>
    </recommendedName>
</protein>
<keyword evidence="1" id="KW-0970">Cilium biogenesis/degradation</keyword>
<gene>
    <name evidence="3" type="ORF">PROFUN_00373</name>
</gene>
<proteinExistence type="predicted"/>
<dbReference type="GO" id="GO:0035721">
    <property type="term" value="P:intraciliary retrograde transport"/>
    <property type="evidence" value="ECO:0007669"/>
    <property type="project" value="TreeGrafter"/>
</dbReference>
<dbReference type="InterPro" id="IPR029302">
    <property type="entry name" value="IFT43"/>
</dbReference>
<dbReference type="Proteomes" id="UP000241769">
    <property type="component" value="Unassembled WGS sequence"/>
</dbReference>
<feature type="compositionally biased region" description="Basic and acidic residues" evidence="2">
    <location>
        <begin position="170"/>
        <end position="179"/>
    </location>
</feature>
<comment type="caution">
    <text evidence="3">The sequence shown here is derived from an EMBL/GenBank/DDBJ whole genome shotgun (WGS) entry which is preliminary data.</text>
</comment>
<evidence type="ECO:0008006" key="5">
    <source>
        <dbReference type="Google" id="ProtNLM"/>
    </source>
</evidence>
<dbReference type="AlphaFoldDB" id="A0A2P6NY79"/>